<protein>
    <submittedName>
        <fullName evidence="1">FAD binding domain-containing protein</fullName>
    </submittedName>
</protein>
<reference evidence="1 2" key="1">
    <citation type="submission" date="2019-12" db="EMBL/GenBank/DDBJ databases">
        <title>A genome sequence resource for the geographically widespread anthracnose pathogen Colletotrichum asianum.</title>
        <authorList>
            <person name="Meng Y."/>
        </authorList>
    </citation>
    <scope>NUCLEOTIDE SEQUENCE [LARGE SCALE GENOMIC DNA]</scope>
    <source>
        <strain evidence="1 2">ICMP 18580</strain>
    </source>
</reference>
<dbReference type="OrthoDB" id="363185at2759"/>
<dbReference type="Gene3D" id="3.40.50.150">
    <property type="entry name" value="Vaccinia Virus protein VP39"/>
    <property type="match status" value="1"/>
</dbReference>
<organism evidence="1 2">
    <name type="scientific">Colletotrichum asianum</name>
    <dbReference type="NCBI Taxonomy" id="702518"/>
    <lineage>
        <taxon>Eukaryota</taxon>
        <taxon>Fungi</taxon>
        <taxon>Dikarya</taxon>
        <taxon>Ascomycota</taxon>
        <taxon>Pezizomycotina</taxon>
        <taxon>Sordariomycetes</taxon>
        <taxon>Hypocreomycetidae</taxon>
        <taxon>Glomerellales</taxon>
        <taxon>Glomerellaceae</taxon>
        <taxon>Colletotrichum</taxon>
        <taxon>Colletotrichum gloeosporioides species complex</taxon>
    </lineage>
</organism>
<dbReference type="AlphaFoldDB" id="A0A8H3W6N9"/>
<keyword evidence="2" id="KW-1185">Reference proteome</keyword>
<dbReference type="InterPro" id="IPR029063">
    <property type="entry name" value="SAM-dependent_MTases_sf"/>
</dbReference>
<gene>
    <name evidence="1" type="ORF">GQ607_012539</name>
</gene>
<name>A0A8H3W6N9_9PEZI</name>
<sequence>MATLDHMKRALRQQAKSDVALASQPLSDEQYSAGFKFFVQCSTAYEDFILPQLIQLLAPILKSRLRVSVLEIGPGPESVLGRLPLKIRQNITRYSALEPNSIFALHLEEWLKSAYEYRLPLPCLEMDQPGNGTAILFHRDGPLHLQGLVLYQVATFPTGIVRVENSDDSLDRLIPFIAGYVPQTTATQLEWRNICRSLGRQVEAHLIFAAPEVMMAFTRHSTALPEIASRVPVADGKMQVKN</sequence>
<accession>A0A8H3W6N9</accession>
<proteinExistence type="predicted"/>
<comment type="caution">
    <text evidence="1">The sequence shown here is derived from an EMBL/GenBank/DDBJ whole genome shotgun (WGS) entry which is preliminary data.</text>
</comment>
<dbReference type="EMBL" id="WOWK01000085">
    <property type="protein sequence ID" value="KAF0320277.1"/>
    <property type="molecule type" value="Genomic_DNA"/>
</dbReference>
<evidence type="ECO:0000313" key="1">
    <source>
        <dbReference type="EMBL" id="KAF0320277.1"/>
    </source>
</evidence>
<dbReference type="Proteomes" id="UP000434172">
    <property type="component" value="Unassembled WGS sequence"/>
</dbReference>
<evidence type="ECO:0000313" key="2">
    <source>
        <dbReference type="Proteomes" id="UP000434172"/>
    </source>
</evidence>